<keyword evidence="3" id="KW-1185">Reference proteome</keyword>
<evidence type="ECO:0000313" key="3">
    <source>
        <dbReference type="Proteomes" id="UP001590951"/>
    </source>
</evidence>
<sequence>MFNLQARIMGKPMFGEDPSDERKTAGEDAGQSEDPKKCQRSKKRETRGKLVWDPKIRSGMAKLLARLTRNSPKNSEGVDGAKEPDVLTEQIGSERITLEPLARCMFEGVFPRGPVVDYDLCRH</sequence>
<gene>
    <name evidence="2" type="ORF">ABVK25_006347</name>
</gene>
<dbReference type="Proteomes" id="UP001590951">
    <property type="component" value="Unassembled WGS sequence"/>
</dbReference>
<evidence type="ECO:0000313" key="2">
    <source>
        <dbReference type="EMBL" id="KAL2053353.1"/>
    </source>
</evidence>
<organism evidence="2 3">
    <name type="scientific">Lepraria finkii</name>
    <dbReference type="NCBI Taxonomy" id="1340010"/>
    <lineage>
        <taxon>Eukaryota</taxon>
        <taxon>Fungi</taxon>
        <taxon>Dikarya</taxon>
        <taxon>Ascomycota</taxon>
        <taxon>Pezizomycotina</taxon>
        <taxon>Lecanoromycetes</taxon>
        <taxon>OSLEUM clade</taxon>
        <taxon>Lecanoromycetidae</taxon>
        <taxon>Lecanorales</taxon>
        <taxon>Lecanorineae</taxon>
        <taxon>Stereocaulaceae</taxon>
        <taxon>Lepraria</taxon>
    </lineage>
</organism>
<proteinExistence type="predicted"/>
<comment type="caution">
    <text evidence="2">The sequence shown here is derived from an EMBL/GenBank/DDBJ whole genome shotgun (WGS) entry which is preliminary data.</text>
</comment>
<reference evidence="2 3" key="1">
    <citation type="submission" date="2024-09" db="EMBL/GenBank/DDBJ databases">
        <title>Rethinking Asexuality: The Enigmatic Case of Functional Sexual Genes in Lepraria (Stereocaulaceae).</title>
        <authorList>
            <person name="Doellman M."/>
            <person name="Sun Y."/>
            <person name="Barcenas-Pena A."/>
            <person name="Lumbsch H.T."/>
            <person name="Grewe F."/>
        </authorList>
    </citation>
    <scope>NUCLEOTIDE SEQUENCE [LARGE SCALE GENOMIC DNA]</scope>
    <source>
        <strain evidence="2 3">Grewe 0041</strain>
    </source>
</reference>
<name>A0ABR4B657_9LECA</name>
<protein>
    <submittedName>
        <fullName evidence="2">Uncharacterized protein</fullName>
    </submittedName>
</protein>
<evidence type="ECO:0000256" key="1">
    <source>
        <dbReference type="SAM" id="MobiDB-lite"/>
    </source>
</evidence>
<dbReference type="EMBL" id="JBHFEH010000021">
    <property type="protein sequence ID" value="KAL2053353.1"/>
    <property type="molecule type" value="Genomic_DNA"/>
</dbReference>
<accession>A0ABR4B657</accession>
<feature type="region of interest" description="Disordered" evidence="1">
    <location>
        <begin position="1"/>
        <end position="50"/>
    </location>
</feature>